<sequence length="67" mass="7484">MSSTTFTPSAQKSAYQRPYKSRSQRRHIDRRKHDEANDYKFLIRVAIAIGLVAVVAIGFAIKGMTAG</sequence>
<evidence type="ECO:0000313" key="3">
    <source>
        <dbReference type="EMBL" id="MFC7666594.1"/>
    </source>
</evidence>
<evidence type="ECO:0000256" key="2">
    <source>
        <dbReference type="SAM" id="Phobius"/>
    </source>
</evidence>
<comment type="caution">
    <text evidence="3">The sequence shown here is derived from an EMBL/GenBank/DDBJ whole genome shotgun (WGS) entry which is preliminary data.</text>
</comment>
<dbReference type="Proteomes" id="UP001596513">
    <property type="component" value="Unassembled WGS sequence"/>
</dbReference>
<feature type="transmembrane region" description="Helical" evidence="2">
    <location>
        <begin position="41"/>
        <end position="61"/>
    </location>
</feature>
<evidence type="ECO:0008006" key="5">
    <source>
        <dbReference type="Google" id="ProtNLM"/>
    </source>
</evidence>
<feature type="compositionally biased region" description="Polar residues" evidence="1">
    <location>
        <begin position="1"/>
        <end position="14"/>
    </location>
</feature>
<evidence type="ECO:0000313" key="4">
    <source>
        <dbReference type="Proteomes" id="UP001596513"/>
    </source>
</evidence>
<proteinExistence type="predicted"/>
<organism evidence="3 4">
    <name type="scientific">Hymenobacter humi</name>
    <dbReference type="NCBI Taxonomy" id="1411620"/>
    <lineage>
        <taxon>Bacteria</taxon>
        <taxon>Pseudomonadati</taxon>
        <taxon>Bacteroidota</taxon>
        <taxon>Cytophagia</taxon>
        <taxon>Cytophagales</taxon>
        <taxon>Hymenobacteraceae</taxon>
        <taxon>Hymenobacter</taxon>
    </lineage>
</organism>
<reference evidence="4" key="1">
    <citation type="journal article" date="2019" name="Int. J. Syst. Evol. Microbiol.">
        <title>The Global Catalogue of Microorganisms (GCM) 10K type strain sequencing project: providing services to taxonomists for standard genome sequencing and annotation.</title>
        <authorList>
            <consortium name="The Broad Institute Genomics Platform"/>
            <consortium name="The Broad Institute Genome Sequencing Center for Infectious Disease"/>
            <person name="Wu L."/>
            <person name="Ma J."/>
        </authorList>
    </citation>
    <scope>NUCLEOTIDE SEQUENCE [LARGE SCALE GENOMIC DNA]</scope>
    <source>
        <strain evidence="4">JCM 19635</strain>
    </source>
</reference>
<evidence type="ECO:0000256" key="1">
    <source>
        <dbReference type="SAM" id="MobiDB-lite"/>
    </source>
</evidence>
<accession>A0ABW2U0M6</accession>
<protein>
    <recommendedName>
        <fullName evidence="5">DUF3098 domain-containing protein</fullName>
    </recommendedName>
</protein>
<feature type="compositionally biased region" description="Basic residues" evidence="1">
    <location>
        <begin position="19"/>
        <end position="30"/>
    </location>
</feature>
<feature type="region of interest" description="Disordered" evidence="1">
    <location>
        <begin position="1"/>
        <end position="31"/>
    </location>
</feature>
<keyword evidence="2" id="KW-0812">Transmembrane</keyword>
<dbReference type="EMBL" id="JBHTEK010000001">
    <property type="protein sequence ID" value="MFC7666594.1"/>
    <property type="molecule type" value="Genomic_DNA"/>
</dbReference>
<gene>
    <name evidence="3" type="ORF">ACFQT0_03545</name>
</gene>
<name>A0ABW2U0M6_9BACT</name>
<keyword evidence="2" id="KW-0472">Membrane</keyword>
<dbReference type="RefSeq" id="WP_380200432.1">
    <property type="nucleotide sequence ID" value="NZ_JBHTEK010000001.1"/>
</dbReference>
<keyword evidence="2" id="KW-1133">Transmembrane helix</keyword>
<keyword evidence="4" id="KW-1185">Reference proteome</keyword>